<gene>
    <name evidence="5" type="ORF">DWY69_01830</name>
    <name evidence="4" type="ORF">DXC51_03110</name>
</gene>
<proteinExistence type="inferred from homology"/>
<organism evidence="4 6">
    <name type="scientific">Eisenbergiella massiliensis</name>
    <dbReference type="NCBI Taxonomy" id="1720294"/>
    <lineage>
        <taxon>Bacteria</taxon>
        <taxon>Bacillati</taxon>
        <taxon>Bacillota</taxon>
        <taxon>Clostridia</taxon>
        <taxon>Lachnospirales</taxon>
        <taxon>Lachnospiraceae</taxon>
        <taxon>Eisenbergiella</taxon>
    </lineage>
</organism>
<dbReference type="EMBL" id="QVLV01000002">
    <property type="protein sequence ID" value="RGE64077.1"/>
    <property type="molecule type" value="Genomic_DNA"/>
</dbReference>
<evidence type="ECO:0000313" key="7">
    <source>
        <dbReference type="Proteomes" id="UP000261166"/>
    </source>
</evidence>
<protein>
    <submittedName>
        <fullName evidence="4">Gfo/Idh/MocA family oxidoreductase</fullName>
    </submittedName>
</protein>
<evidence type="ECO:0000313" key="5">
    <source>
        <dbReference type="EMBL" id="RGE73855.1"/>
    </source>
</evidence>
<dbReference type="PANTHER" id="PTHR43377">
    <property type="entry name" value="BILIVERDIN REDUCTASE A"/>
    <property type="match status" value="1"/>
</dbReference>
<dbReference type="InterPro" id="IPR000683">
    <property type="entry name" value="Gfo/Idh/MocA-like_OxRdtase_N"/>
</dbReference>
<evidence type="ECO:0000313" key="4">
    <source>
        <dbReference type="EMBL" id="RGE64077.1"/>
    </source>
</evidence>
<feature type="domain" description="Gfo/Idh/MocA-like oxidoreductase N-terminal" evidence="2">
    <location>
        <begin position="12"/>
        <end position="128"/>
    </location>
</feature>
<dbReference type="OrthoDB" id="9815825at2"/>
<feature type="domain" description="Gfo/Idh/MocA-like oxidoreductase C-terminal" evidence="3">
    <location>
        <begin position="176"/>
        <end position="336"/>
    </location>
</feature>
<dbReference type="AlphaFoldDB" id="A0A3E3IAK7"/>
<comment type="caution">
    <text evidence="4">The sequence shown here is derived from an EMBL/GenBank/DDBJ whole genome shotgun (WGS) entry which is preliminary data.</text>
</comment>
<keyword evidence="6" id="KW-1185">Reference proteome</keyword>
<dbReference type="GeneID" id="97985900"/>
<comment type="similarity">
    <text evidence="1">Belongs to the Gfo/Idh/MocA family.</text>
</comment>
<dbReference type="Proteomes" id="UP000261166">
    <property type="component" value="Unassembled WGS sequence"/>
</dbReference>
<evidence type="ECO:0000259" key="3">
    <source>
        <dbReference type="Pfam" id="PF02894"/>
    </source>
</evidence>
<dbReference type="InterPro" id="IPR004104">
    <property type="entry name" value="Gfo/Idh/MocA-like_OxRdtase_C"/>
</dbReference>
<dbReference type="Proteomes" id="UP000260812">
    <property type="component" value="Unassembled WGS sequence"/>
</dbReference>
<dbReference type="Pfam" id="PF01408">
    <property type="entry name" value="GFO_IDH_MocA"/>
    <property type="match status" value="1"/>
</dbReference>
<dbReference type="Gene3D" id="3.30.360.10">
    <property type="entry name" value="Dihydrodipicolinate Reductase, domain 2"/>
    <property type="match status" value="1"/>
</dbReference>
<dbReference type="InterPro" id="IPR036291">
    <property type="entry name" value="NAD(P)-bd_dom_sf"/>
</dbReference>
<dbReference type="SUPFAM" id="SSF51735">
    <property type="entry name" value="NAD(P)-binding Rossmann-fold domains"/>
    <property type="match status" value="1"/>
</dbReference>
<sequence>MPEEKKQQSKQLRVAVIGAGGWGYQHARAFWSRKDTQLAAIVGRTAQRTQERADAFQVPWYLDIREMLEKEKPDFVSVCLPAQHTFEATMTVIEAGIPLMSEKPLAYRLEEARELTARAEEKNLFYAIDFNQRYSIPCLKAKQDIDAGRLGRPVFAHWRFGHGWDTQLLDHPYLNLIEAQCHGLDLLEHLCGPIRSCMAEMTDNGGRNSYSSFTLSLRFENGAVGSFLATLDANEHNRLSQLIEIGGTDGRILIEDNVRSYTFQATDSEMAETWQAGFFEDGLRSFGHNLDRHLDALIPALLAGQEPPVPARRGLRALELAYAAIESFQTGRRIEVKAD</sequence>
<reference evidence="4 7" key="1">
    <citation type="submission" date="2018-08" db="EMBL/GenBank/DDBJ databases">
        <title>A genome reference for cultivated species of the human gut microbiota.</title>
        <authorList>
            <person name="Zou Y."/>
            <person name="Xue W."/>
            <person name="Luo G."/>
        </authorList>
    </citation>
    <scope>NUCLEOTIDE SEQUENCE [LARGE SCALE GENOMIC DNA]</scope>
    <source>
        <strain evidence="5 7">AF26-4BH</strain>
        <strain evidence="4">TF05-5AC</strain>
    </source>
</reference>
<dbReference type="EMBL" id="QVLU01000002">
    <property type="protein sequence ID" value="RGE73855.1"/>
    <property type="molecule type" value="Genomic_DNA"/>
</dbReference>
<dbReference type="RefSeq" id="WP_025489861.1">
    <property type="nucleotide sequence ID" value="NZ_CALBAU010000414.1"/>
</dbReference>
<dbReference type="SUPFAM" id="SSF55347">
    <property type="entry name" value="Glyceraldehyde-3-phosphate dehydrogenase-like, C-terminal domain"/>
    <property type="match status" value="1"/>
</dbReference>
<accession>A0A3E3IAK7</accession>
<evidence type="ECO:0000259" key="2">
    <source>
        <dbReference type="Pfam" id="PF01408"/>
    </source>
</evidence>
<dbReference type="PANTHER" id="PTHR43377:SF1">
    <property type="entry name" value="BILIVERDIN REDUCTASE A"/>
    <property type="match status" value="1"/>
</dbReference>
<name>A0A3E3IAK7_9FIRM</name>
<dbReference type="Pfam" id="PF02894">
    <property type="entry name" value="GFO_IDH_MocA_C"/>
    <property type="match status" value="1"/>
</dbReference>
<dbReference type="InterPro" id="IPR051450">
    <property type="entry name" value="Gfo/Idh/MocA_Oxidoreductases"/>
</dbReference>
<dbReference type="GO" id="GO:0000166">
    <property type="term" value="F:nucleotide binding"/>
    <property type="evidence" value="ECO:0007669"/>
    <property type="project" value="InterPro"/>
</dbReference>
<dbReference type="Gene3D" id="3.40.50.720">
    <property type="entry name" value="NAD(P)-binding Rossmann-like Domain"/>
    <property type="match status" value="1"/>
</dbReference>
<evidence type="ECO:0000313" key="6">
    <source>
        <dbReference type="Proteomes" id="UP000260812"/>
    </source>
</evidence>
<evidence type="ECO:0000256" key="1">
    <source>
        <dbReference type="ARBA" id="ARBA00010928"/>
    </source>
</evidence>